<gene>
    <name evidence="2" type="ORF">CSAL01_01025</name>
</gene>
<keyword evidence="3" id="KW-1185">Reference proteome</keyword>
<evidence type="ECO:0000256" key="1">
    <source>
        <dbReference type="SAM" id="MobiDB-lite"/>
    </source>
</evidence>
<dbReference type="AlphaFoldDB" id="A0A135V5H9"/>
<organism evidence="2 3">
    <name type="scientific">Colletotrichum salicis</name>
    <dbReference type="NCBI Taxonomy" id="1209931"/>
    <lineage>
        <taxon>Eukaryota</taxon>
        <taxon>Fungi</taxon>
        <taxon>Dikarya</taxon>
        <taxon>Ascomycota</taxon>
        <taxon>Pezizomycotina</taxon>
        <taxon>Sordariomycetes</taxon>
        <taxon>Hypocreomycetidae</taxon>
        <taxon>Glomerellales</taxon>
        <taxon>Glomerellaceae</taxon>
        <taxon>Colletotrichum</taxon>
        <taxon>Colletotrichum acutatum species complex</taxon>
    </lineage>
</organism>
<evidence type="ECO:0000313" key="2">
    <source>
        <dbReference type="EMBL" id="KXH67787.1"/>
    </source>
</evidence>
<dbReference type="Proteomes" id="UP000070121">
    <property type="component" value="Unassembled WGS sequence"/>
</dbReference>
<feature type="compositionally biased region" description="Basic and acidic residues" evidence="1">
    <location>
        <begin position="147"/>
        <end position="161"/>
    </location>
</feature>
<protein>
    <submittedName>
        <fullName evidence="2">Uncharacterized protein</fullName>
    </submittedName>
</protein>
<evidence type="ECO:0000313" key="3">
    <source>
        <dbReference type="Proteomes" id="UP000070121"/>
    </source>
</evidence>
<reference evidence="2 3" key="1">
    <citation type="submission" date="2014-02" db="EMBL/GenBank/DDBJ databases">
        <title>The genome sequence of Colletotrichum salicis CBS 607.94.</title>
        <authorList>
            <person name="Baroncelli R."/>
            <person name="Thon M.R."/>
        </authorList>
    </citation>
    <scope>NUCLEOTIDE SEQUENCE [LARGE SCALE GENOMIC DNA]</scope>
    <source>
        <strain evidence="2 3">CBS 607.94</strain>
    </source>
</reference>
<accession>A0A135V5H9</accession>
<feature type="region of interest" description="Disordered" evidence="1">
    <location>
        <begin position="143"/>
        <end position="177"/>
    </location>
</feature>
<dbReference type="OrthoDB" id="4725912at2759"/>
<dbReference type="EMBL" id="JFFI01000425">
    <property type="protein sequence ID" value="KXH67787.1"/>
    <property type="molecule type" value="Genomic_DNA"/>
</dbReference>
<name>A0A135V5H9_9PEZI</name>
<sequence>METPPEPQHILVLSRGNDDAIIVNLLKHNGCLTAVYAVSHNTKMTKMEIRRVNCDIISAKHRPIAAVKLRKIPPRADATVRGVKFKLARKHPLSSTLNFRFLGAGEMRWEELSKHGKGMRLVDFNGKTLALFRPRLHVVDAGPGIEGGREKVEEHSLREGGADGSRPAPASHTNTMGKAGWGPGFELHAALADLDLDLVVTTGLAAAEYRRQLDEDWDLVAEEEAEARETQELDKVRDG</sequence>
<proteinExistence type="predicted"/>
<comment type="caution">
    <text evidence="2">The sequence shown here is derived from an EMBL/GenBank/DDBJ whole genome shotgun (WGS) entry which is preliminary data.</text>
</comment>